<evidence type="ECO:0000256" key="9">
    <source>
        <dbReference type="HAMAP-Rule" id="MF_00232"/>
    </source>
</evidence>
<evidence type="ECO:0000313" key="11">
    <source>
        <dbReference type="EMBL" id="MCZ0860630.1"/>
    </source>
</evidence>
<reference evidence="11" key="1">
    <citation type="submission" date="2022-12" db="EMBL/GenBank/DDBJ databases">
        <title>Isolation and characterisation of novel Methanocorpusculum spp. from native Australian herbivores indicates the genus is ancestrally host-associated.</title>
        <authorList>
            <person name="Volmer J.G."/>
            <person name="Soo R.M."/>
            <person name="Evans P.N."/>
            <person name="Hoedt E.C."/>
            <person name="Astorga Alsina A.L."/>
            <person name="Woodcroft B.J."/>
            <person name="Tyson G.W."/>
            <person name="Hugenholtz P."/>
            <person name="Morrison M."/>
        </authorList>
    </citation>
    <scope>NUCLEOTIDE SEQUENCE</scope>
    <source>
        <strain evidence="11">MG</strain>
    </source>
</reference>
<comment type="function">
    <text evidence="1 9">eIF-2 functions in the early steps of protein synthesis by forming a ternary complex with GTP and initiator tRNA.</text>
</comment>
<dbReference type="InterPro" id="IPR016190">
    <property type="entry name" value="Transl_init_fac_IF2/IF5_Zn-bd"/>
</dbReference>
<dbReference type="HAMAP" id="MF_00232">
    <property type="entry name" value="eIF_2_beta"/>
    <property type="match status" value="1"/>
</dbReference>
<dbReference type="SUPFAM" id="SSF75689">
    <property type="entry name" value="Zinc-binding domain of translation initiation factor 2 beta"/>
    <property type="match status" value="1"/>
</dbReference>
<dbReference type="NCBIfam" id="NF003067">
    <property type="entry name" value="PRK03988.1"/>
    <property type="match status" value="1"/>
</dbReference>
<dbReference type="NCBIfam" id="TIGR00311">
    <property type="entry name" value="aIF-2beta"/>
    <property type="match status" value="1"/>
</dbReference>
<evidence type="ECO:0000259" key="10">
    <source>
        <dbReference type="PROSITE" id="PS50926"/>
    </source>
</evidence>
<dbReference type="RefSeq" id="WP_268924844.1">
    <property type="nucleotide sequence ID" value="NZ_JAPTGB010000009.1"/>
</dbReference>
<dbReference type="InterPro" id="IPR012340">
    <property type="entry name" value="NA-bd_OB-fold"/>
</dbReference>
<comment type="caution">
    <text evidence="11">The sequence shown here is derived from an EMBL/GenBank/DDBJ whole genome shotgun (WGS) entry which is preliminary data.</text>
</comment>
<dbReference type="SUPFAM" id="SSF100966">
    <property type="entry name" value="Translation initiation factor 2 beta, aIF2beta, N-terminal domain"/>
    <property type="match status" value="1"/>
</dbReference>
<dbReference type="InterPro" id="IPR002792">
    <property type="entry name" value="TRAM_dom"/>
</dbReference>
<dbReference type="Pfam" id="PF01938">
    <property type="entry name" value="TRAM"/>
    <property type="match status" value="1"/>
</dbReference>
<comment type="subunit">
    <text evidence="3 9">Heterotrimer composed of an alpha, a beta and a gamma chain.</text>
</comment>
<evidence type="ECO:0000256" key="6">
    <source>
        <dbReference type="ARBA" id="ARBA00022917"/>
    </source>
</evidence>
<evidence type="ECO:0000256" key="2">
    <source>
        <dbReference type="ARBA" id="ARBA00010397"/>
    </source>
</evidence>
<name>A0ABT4IFX0_9EURY</name>
<evidence type="ECO:0000256" key="4">
    <source>
        <dbReference type="ARBA" id="ARBA00022314"/>
    </source>
</evidence>
<comment type="similarity">
    <text evidence="2 9">Belongs to the eIF-2-beta/eIF-5 family.</text>
</comment>
<evidence type="ECO:0000313" key="12">
    <source>
        <dbReference type="Proteomes" id="UP001141422"/>
    </source>
</evidence>
<dbReference type="NCBIfam" id="NF008993">
    <property type="entry name" value="PRK12336.1"/>
    <property type="match status" value="1"/>
</dbReference>
<dbReference type="GO" id="GO:0003743">
    <property type="term" value="F:translation initiation factor activity"/>
    <property type="evidence" value="ECO:0007669"/>
    <property type="project" value="UniProtKB-KW"/>
</dbReference>
<dbReference type="InterPro" id="IPR045196">
    <property type="entry name" value="IF2/IF5"/>
</dbReference>
<evidence type="ECO:0000256" key="3">
    <source>
        <dbReference type="ARBA" id="ARBA00011243"/>
    </source>
</evidence>
<dbReference type="SMART" id="SM00653">
    <property type="entry name" value="eIF2B_5"/>
    <property type="match status" value="1"/>
</dbReference>
<keyword evidence="12" id="KW-1185">Reference proteome</keyword>
<dbReference type="Gene3D" id="3.30.30.170">
    <property type="match status" value="1"/>
</dbReference>
<accession>A0ABT4IFX0</accession>
<gene>
    <name evidence="9" type="primary">eif2b</name>
    <name evidence="11" type="ORF">O0S10_05210</name>
</gene>
<dbReference type="PANTHER" id="PTHR23001:SF3">
    <property type="entry name" value="EUKARYOTIC TRANSLATION INITIATION FACTOR 2 SUBUNIT 2"/>
    <property type="match status" value="1"/>
</dbReference>
<dbReference type="EMBL" id="JAPTGB010000009">
    <property type="protein sequence ID" value="MCZ0860630.1"/>
    <property type="molecule type" value="Genomic_DNA"/>
</dbReference>
<evidence type="ECO:0000256" key="5">
    <source>
        <dbReference type="ARBA" id="ARBA00022540"/>
    </source>
</evidence>
<keyword evidence="6 9" id="KW-0648">Protein biosynthesis</keyword>
<dbReference type="InterPro" id="IPR004458">
    <property type="entry name" value="TIF2_bsu_arc"/>
</dbReference>
<dbReference type="InterPro" id="IPR002735">
    <property type="entry name" value="Transl_init_fac_IF2/IF5_dom"/>
</dbReference>
<sequence>MVDSYEDMLKSAYSGMSEPTDTGERFIMPKTKIYIEGKTTVLENFTDIAGMLNRDKDHFMKFILGELGTAGKIDGNRAVFNGKFEESQFEAIVTTYVNDYVICSECGRPDTKLVKDDRVQMLLCEACGSKRPIRKRKAKTEIQGPAIEEGKELEVHIESISKKGDGVAHVGKYILYVSGTKAGQNVKVRITRISGSVAFTQKIL</sequence>
<dbReference type="Proteomes" id="UP001141422">
    <property type="component" value="Unassembled WGS sequence"/>
</dbReference>
<organism evidence="11 12">
    <name type="scientific">Methanocorpusculum petauri</name>
    <dbReference type="NCBI Taxonomy" id="3002863"/>
    <lineage>
        <taxon>Archaea</taxon>
        <taxon>Methanobacteriati</taxon>
        <taxon>Methanobacteriota</taxon>
        <taxon>Stenosarchaea group</taxon>
        <taxon>Methanomicrobia</taxon>
        <taxon>Methanomicrobiales</taxon>
        <taxon>Methanocorpusculaceae</taxon>
        <taxon>Methanocorpusculum</taxon>
    </lineage>
</organism>
<protein>
    <recommendedName>
        <fullName evidence="4 9">Translation initiation factor 2 subunit beta</fullName>
    </recommendedName>
    <alternativeName>
        <fullName evidence="7 9">aIF2-beta</fullName>
    </alternativeName>
    <alternativeName>
        <fullName evidence="8 9">eIF-2-beta</fullName>
    </alternativeName>
</protein>
<dbReference type="PANTHER" id="PTHR23001">
    <property type="entry name" value="EUKARYOTIC TRANSLATION INITIATION FACTOR"/>
    <property type="match status" value="1"/>
</dbReference>
<dbReference type="InterPro" id="IPR016189">
    <property type="entry name" value="Transl_init_fac_IF2/IF5_N"/>
</dbReference>
<dbReference type="SUPFAM" id="SSF50249">
    <property type="entry name" value="Nucleic acid-binding proteins"/>
    <property type="match status" value="1"/>
</dbReference>
<evidence type="ECO:0000256" key="7">
    <source>
        <dbReference type="ARBA" id="ARBA00031466"/>
    </source>
</evidence>
<feature type="domain" description="TRAM" evidence="10">
    <location>
        <begin position="146"/>
        <end position="204"/>
    </location>
</feature>
<dbReference type="PROSITE" id="PS50926">
    <property type="entry name" value="TRAM"/>
    <property type="match status" value="1"/>
</dbReference>
<dbReference type="Gene3D" id="2.40.50.140">
    <property type="entry name" value="Nucleic acid-binding proteins"/>
    <property type="match status" value="1"/>
</dbReference>
<evidence type="ECO:0000256" key="8">
    <source>
        <dbReference type="ARBA" id="ARBA00032408"/>
    </source>
</evidence>
<proteinExistence type="inferred from homology"/>
<dbReference type="Pfam" id="PF01873">
    <property type="entry name" value="eIF-5_eIF-2B"/>
    <property type="match status" value="1"/>
</dbReference>
<evidence type="ECO:0000256" key="1">
    <source>
        <dbReference type="ARBA" id="ARBA00003323"/>
    </source>
</evidence>
<keyword evidence="5 9" id="KW-0396">Initiation factor</keyword>